<dbReference type="PANTHER" id="PTHR30537:SF32">
    <property type="entry name" value="HTH-TYPE TRANSCRIPTIONAL REGULATOR DSDC"/>
    <property type="match status" value="1"/>
</dbReference>
<dbReference type="InterPro" id="IPR005119">
    <property type="entry name" value="LysR_subst-bd"/>
</dbReference>
<feature type="domain" description="HTH lysR-type" evidence="5">
    <location>
        <begin position="13"/>
        <end position="62"/>
    </location>
</feature>
<dbReference type="Gene3D" id="1.10.10.10">
    <property type="entry name" value="Winged helix-like DNA-binding domain superfamily/Winged helix DNA-binding domain"/>
    <property type="match status" value="1"/>
</dbReference>
<dbReference type="InterPro" id="IPR058163">
    <property type="entry name" value="LysR-type_TF_proteobact-type"/>
</dbReference>
<dbReference type="CDD" id="cd08432">
    <property type="entry name" value="PBP2_GcdR_TrpI_HvrB_AmpR_like"/>
    <property type="match status" value="1"/>
</dbReference>
<evidence type="ECO:0000259" key="5">
    <source>
        <dbReference type="PROSITE" id="PS50931"/>
    </source>
</evidence>
<dbReference type="GO" id="GO:0003700">
    <property type="term" value="F:DNA-binding transcription factor activity"/>
    <property type="evidence" value="ECO:0007669"/>
    <property type="project" value="InterPro"/>
</dbReference>
<dbReference type="Pfam" id="PF00126">
    <property type="entry name" value="HTH_1"/>
    <property type="match status" value="1"/>
</dbReference>
<dbReference type="FunFam" id="1.10.10.10:FF:000038">
    <property type="entry name" value="Glycine cleavage system transcriptional activator"/>
    <property type="match status" value="1"/>
</dbReference>
<dbReference type="InterPro" id="IPR036388">
    <property type="entry name" value="WH-like_DNA-bd_sf"/>
</dbReference>
<evidence type="ECO:0000256" key="3">
    <source>
        <dbReference type="ARBA" id="ARBA00023125"/>
    </source>
</evidence>
<keyword evidence="3 6" id="KW-0238">DNA-binding</keyword>
<reference evidence="6 7" key="1">
    <citation type="submission" date="2020-04" db="EMBL/GenBank/DDBJ databases">
        <title>Ferrimonas sp. S7 isolated from sea water.</title>
        <authorList>
            <person name="Bae S.S."/>
            <person name="Baek K."/>
        </authorList>
    </citation>
    <scope>NUCLEOTIDE SEQUENCE [LARGE SCALE GENOMIC DNA]</scope>
    <source>
        <strain evidence="6 7">S7</strain>
    </source>
</reference>
<evidence type="ECO:0000313" key="7">
    <source>
        <dbReference type="Proteomes" id="UP000501602"/>
    </source>
</evidence>
<keyword evidence="4" id="KW-0804">Transcription</keyword>
<proteinExistence type="inferred from homology"/>
<dbReference type="GO" id="GO:0043565">
    <property type="term" value="F:sequence-specific DNA binding"/>
    <property type="evidence" value="ECO:0007669"/>
    <property type="project" value="TreeGrafter"/>
</dbReference>
<evidence type="ECO:0000256" key="4">
    <source>
        <dbReference type="ARBA" id="ARBA00023163"/>
    </source>
</evidence>
<dbReference type="RefSeq" id="WP_168659669.1">
    <property type="nucleotide sequence ID" value="NZ_CP051180.1"/>
</dbReference>
<gene>
    <name evidence="6" type="primary">dsdC</name>
    <name evidence="6" type="ORF">HER31_05755</name>
</gene>
<dbReference type="GO" id="GO:0006351">
    <property type="term" value="P:DNA-templated transcription"/>
    <property type="evidence" value="ECO:0007669"/>
    <property type="project" value="TreeGrafter"/>
</dbReference>
<dbReference type="InterPro" id="IPR000847">
    <property type="entry name" value="LysR_HTH_N"/>
</dbReference>
<dbReference type="Gene3D" id="3.40.190.10">
    <property type="entry name" value="Periplasmic binding protein-like II"/>
    <property type="match status" value="2"/>
</dbReference>
<evidence type="ECO:0000256" key="1">
    <source>
        <dbReference type="ARBA" id="ARBA00009437"/>
    </source>
</evidence>
<evidence type="ECO:0000256" key="2">
    <source>
        <dbReference type="ARBA" id="ARBA00023015"/>
    </source>
</evidence>
<keyword evidence="2" id="KW-0805">Transcription regulation</keyword>
<dbReference type="SUPFAM" id="SSF46785">
    <property type="entry name" value="Winged helix' DNA-binding domain"/>
    <property type="match status" value="1"/>
</dbReference>
<sequence>MLSSAILSSMFCFASAARHLSFTKAAEELHLTQSAVSHRIKKLEEQLGFKLFLRFNRRLQLTDQGQGLLAVLDSSLGDLDGAIRDLRQQEFTSSVRIAVPHSFARCWLAERLGDLHSKYPKMTLQVRAQSRTTDFQNEKVDVAVYYDTPARLHLHQQVLFGETLVPVCSKEYAEEHNLWQNPEALANCLLLHDESAWRGAANYDEWTYWAKEAGLTSLNVTHGFIFNRSDLAYRAAMSGQGVALGRWQMVAPQVEKGNLVVPIDAFVPSQQSYLTVCHPDRRDVPAIKAMFDWLAFQAEQSQELMMKHKQLLSFS</sequence>
<name>A0A6H1UBE8_9GAMM</name>
<keyword evidence="7" id="KW-1185">Reference proteome</keyword>
<dbReference type="InterPro" id="IPR036390">
    <property type="entry name" value="WH_DNA-bd_sf"/>
</dbReference>
<accession>A0A6H1UBE8</accession>
<dbReference type="PANTHER" id="PTHR30537">
    <property type="entry name" value="HTH-TYPE TRANSCRIPTIONAL REGULATOR"/>
    <property type="match status" value="1"/>
</dbReference>
<dbReference type="PRINTS" id="PR00039">
    <property type="entry name" value="HTHLYSR"/>
</dbReference>
<dbReference type="SUPFAM" id="SSF53850">
    <property type="entry name" value="Periplasmic binding protein-like II"/>
    <property type="match status" value="1"/>
</dbReference>
<protein>
    <submittedName>
        <fullName evidence="6">DNA-binding transcriptional regulator DsdC</fullName>
    </submittedName>
</protein>
<dbReference type="AlphaFoldDB" id="A0A6H1UBE8"/>
<organism evidence="6 7">
    <name type="scientific">Ferrimonas lipolytica</name>
    <dbReference type="NCBI Taxonomy" id="2724191"/>
    <lineage>
        <taxon>Bacteria</taxon>
        <taxon>Pseudomonadati</taxon>
        <taxon>Pseudomonadota</taxon>
        <taxon>Gammaproteobacteria</taxon>
        <taxon>Alteromonadales</taxon>
        <taxon>Ferrimonadaceae</taxon>
        <taxon>Ferrimonas</taxon>
    </lineage>
</organism>
<comment type="similarity">
    <text evidence="1">Belongs to the LysR transcriptional regulatory family.</text>
</comment>
<dbReference type="EMBL" id="CP051180">
    <property type="protein sequence ID" value="QIZ76407.1"/>
    <property type="molecule type" value="Genomic_DNA"/>
</dbReference>
<evidence type="ECO:0000313" key="6">
    <source>
        <dbReference type="EMBL" id="QIZ76407.1"/>
    </source>
</evidence>
<dbReference type="PROSITE" id="PS50931">
    <property type="entry name" value="HTH_LYSR"/>
    <property type="match status" value="1"/>
</dbReference>
<dbReference type="Proteomes" id="UP000501602">
    <property type="component" value="Chromosome"/>
</dbReference>
<dbReference type="NCBIfam" id="NF007491">
    <property type="entry name" value="PRK10086.1"/>
    <property type="match status" value="1"/>
</dbReference>
<dbReference type="KEGG" id="fes:HER31_05755"/>
<dbReference type="Pfam" id="PF03466">
    <property type="entry name" value="LysR_substrate"/>
    <property type="match status" value="1"/>
</dbReference>